<keyword evidence="1 2" id="KW-0238">DNA-binding</keyword>
<dbReference type="Proteomes" id="UP001155586">
    <property type="component" value="Unassembled WGS sequence"/>
</dbReference>
<sequence length="147" mass="16740">MAKGMFIFDGNIGMTPELRWQPANERSNGEVRPLLKFNVKYDRLIKTQNPEHSYEDKGGFWVDISYWGRDAEALSKLLQKGMRVRIEGELRLDTWEDKNNPGQMASGMALTASTISIMAQRLDTVLLKARQPHQSNNYSASQSESEC</sequence>
<dbReference type="NCBIfam" id="NF006039">
    <property type="entry name" value="PRK08182.1"/>
    <property type="match status" value="1"/>
</dbReference>
<evidence type="ECO:0000313" key="3">
    <source>
        <dbReference type="EMBL" id="MCW8336316.1"/>
    </source>
</evidence>
<keyword evidence="4" id="KW-1185">Reference proteome</keyword>
<reference evidence="3" key="1">
    <citation type="submission" date="2022-02" db="EMBL/GenBank/DDBJ databases">
        <title>Vibrio sp. nov., a new bacterium isolated from Bohai sea, China.</title>
        <authorList>
            <person name="Yuan Y."/>
        </authorList>
    </citation>
    <scope>NUCLEOTIDE SEQUENCE</scope>
    <source>
        <strain evidence="3">DBSS07</strain>
    </source>
</reference>
<accession>A0A9X3CID0</accession>
<comment type="caution">
    <text evidence="3">The sequence shown here is derived from an EMBL/GenBank/DDBJ whole genome shotgun (WGS) entry which is preliminary data.</text>
</comment>
<dbReference type="CDD" id="cd04496">
    <property type="entry name" value="SSB_OBF"/>
    <property type="match status" value="1"/>
</dbReference>
<dbReference type="InterPro" id="IPR012340">
    <property type="entry name" value="NA-bd_OB-fold"/>
</dbReference>
<dbReference type="GO" id="GO:0003697">
    <property type="term" value="F:single-stranded DNA binding"/>
    <property type="evidence" value="ECO:0007669"/>
    <property type="project" value="InterPro"/>
</dbReference>
<dbReference type="AlphaFoldDB" id="A0A9X3CID0"/>
<gene>
    <name evidence="3" type="ORF">MD483_21120</name>
</gene>
<organism evidence="3 4">
    <name type="scientific">Vibrio paucivorans</name>
    <dbReference type="NCBI Taxonomy" id="2829489"/>
    <lineage>
        <taxon>Bacteria</taxon>
        <taxon>Pseudomonadati</taxon>
        <taxon>Pseudomonadota</taxon>
        <taxon>Gammaproteobacteria</taxon>
        <taxon>Vibrionales</taxon>
        <taxon>Vibrionaceae</taxon>
        <taxon>Vibrio</taxon>
    </lineage>
</organism>
<evidence type="ECO:0000313" key="4">
    <source>
        <dbReference type="Proteomes" id="UP001155586"/>
    </source>
</evidence>
<proteinExistence type="predicted"/>
<dbReference type="InterPro" id="IPR000424">
    <property type="entry name" value="Primosome_PriB/ssb"/>
</dbReference>
<dbReference type="SUPFAM" id="SSF50249">
    <property type="entry name" value="Nucleic acid-binding proteins"/>
    <property type="match status" value="1"/>
</dbReference>
<dbReference type="PROSITE" id="PS50935">
    <property type="entry name" value="SSB"/>
    <property type="match status" value="1"/>
</dbReference>
<dbReference type="RefSeq" id="WP_265689387.1">
    <property type="nucleotide sequence ID" value="NZ_JAKRRX010000211.1"/>
</dbReference>
<name>A0A9X3CID0_9VIBR</name>
<evidence type="ECO:0000256" key="1">
    <source>
        <dbReference type="ARBA" id="ARBA00023125"/>
    </source>
</evidence>
<evidence type="ECO:0000256" key="2">
    <source>
        <dbReference type="PROSITE-ProRule" id="PRU00252"/>
    </source>
</evidence>
<protein>
    <submittedName>
        <fullName evidence="3">Single-stranded DNA-binding protein</fullName>
    </submittedName>
</protein>
<dbReference type="EMBL" id="JAKRRX010000211">
    <property type="protein sequence ID" value="MCW8336316.1"/>
    <property type="molecule type" value="Genomic_DNA"/>
</dbReference>
<dbReference type="Pfam" id="PF00436">
    <property type="entry name" value="SSB"/>
    <property type="match status" value="1"/>
</dbReference>
<dbReference type="Gene3D" id="2.40.50.140">
    <property type="entry name" value="Nucleic acid-binding proteins"/>
    <property type="match status" value="1"/>
</dbReference>